<dbReference type="FunFam" id="1.20.58.1310:FF:000001">
    <property type="entry name" value="Rop guanine nucleotide exchange factor 9"/>
    <property type="match status" value="1"/>
</dbReference>
<dbReference type="Gene3D" id="1.20.58.1310">
    <property type="entry name" value="PRONE domain, subdomain 2"/>
    <property type="match status" value="1"/>
</dbReference>
<dbReference type="Pfam" id="PF03759">
    <property type="entry name" value="PRONE"/>
    <property type="match status" value="1"/>
</dbReference>
<feature type="region of interest" description="Disordered" evidence="3">
    <location>
        <begin position="23"/>
        <end position="83"/>
    </location>
</feature>
<dbReference type="GO" id="GO:0005886">
    <property type="term" value="C:plasma membrane"/>
    <property type="evidence" value="ECO:0000318"/>
    <property type="project" value="GO_Central"/>
</dbReference>
<reference evidence="6" key="1">
    <citation type="journal article" date="2016" name="Nat. Biotechnol.">
        <title>Sequencing wild and cultivated cassava and related species reveals extensive interspecific hybridization and genetic diversity.</title>
        <authorList>
            <person name="Bredeson J.V."/>
            <person name="Lyons J.B."/>
            <person name="Prochnik S.E."/>
            <person name="Wu G.A."/>
            <person name="Ha C.M."/>
            <person name="Edsinger-Gonzales E."/>
            <person name="Grimwood J."/>
            <person name="Schmutz J."/>
            <person name="Rabbi I.Y."/>
            <person name="Egesi C."/>
            <person name="Nauluvula P."/>
            <person name="Lebot V."/>
            <person name="Ndunguru J."/>
            <person name="Mkamilo G."/>
            <person name="Bart R.S."/>
            <person name="Setter T.L."/>
            <person name="Gleadow R.M."/>
            <person name="Kulakow P."/>
            <person name="Ferguson M.E."/>
            <person name="Rounsley S."/>
            <person name="Rokhsar D.S."/>
        </authorList>
    </citation>
    <scope>NUCLEOTIDE SEQUENCE [LARGE SCALE GENOMIC DNA]</scope>
    <source>
        <strain evidence="6">cv. AM560-2</strain>
    </source>
</reference>
<name>A0A2C9W400_MANES</name>
<dbReference type="Proteomes" id="UP000091857">
    <property type="component" value="Chromosome 3"/>
</dbReference>
<evidence type="ECO:0000256" key="3">
    <source>
        <dbReference type="SAM" id="MobiDB-lite"/>
    </source>
</evidence>
<comment type="caution">
    <text evidence="5">The sequence shown here is derived from an EMBL/GenBank/DDBJ whole genome shotgun (WGS) entry which is preliminary data.</text>
</comment>
<dbReference type="EMBL" id="CM004389">
    <property type="protein sequence ID" value="OAY53766.1"/>
    <property type="molecule type" value="Genomic_DNA"/>
</dbReference>
<proteinExistence type="predicted"/>
<dbReference type="FunFam" id="1.20.58.2010:FF:000001">
    <property type="entry name" value="Rop guanine nucleotide exchange factor 14"/>
    <property type="match status" value="1"/>
</dbReference>
<accession>A0A2C9W400</accession>
<keyword evidence="1 2" id="KW-0344">Guanine-nucleotide releasing factor</keyword>
<feature type="compositionally biased region" description="Basic and acidic residues" evidence="3">
    <location>
        <begin position="434"/>
        <end position="447"/>
    </location>
</feature>
<dbReference type="OrthoDB" id="1053009at2759"/>
<sequence length="522" mass="58909">MVRALDRDQTTLKSKSFHVKRMFDHSGKHSQSSVHENGNDSSGADEKSHSRNHPKQDTPLNLPRSDKSGAKIPNPHNKGPTELEMIKDKFAKLLLGEDMSGGGKGVASALALSNAITNLAASVFGEQKRLEPMNPERKTRWRREIDWLLSVTDHIVELVPSQQSNNGVNMEIMVTKQRSDLLMNIPALRKLDNLLIEHLDQFGNQKEFCYVSRDSEDSEQGTAPRNDDKWWIPTVKVPPEGLSEAMRRWMLSQKDSVNQVLKAAMAINAQVLSEMVVPENYIESLPKNGRESLGDSIYKNITVEFFDPEQFLSTMDLSTEHKVLDLKNRIEASIVIWKRKMHQKDGKSSWGSGVSLEKRELFEERAETILIILKQRFPGIPQSALDISKIQFNKDVGQAVLESYSRIIESLAFTVLSRIEDVLYADTLTQSPRSKSDDNEKAEEETGKMSPADTSTPTSVRLSDFMGWGADTNIKKNSCYTENYCKGEHDQKAMLRPLATKRFSYLEKLESLSGIRSPTARN</sequence>
<feature type="compositionally biased region" description="Polar residues" evidence="3">
    <location>
        <begin position="29"/>
        <end position="42"/>
    </location>
</feature>
<dbReference type="Gene3D" id="1.20.58.2010">
    <property type="entry name" value="PRONE domain, subdomain 1"/>
    <property type="match status" value="1"/>
</dbReference>
<dbReference type="InterPro" id="IPR005512">
    <property type="entry name" value="PRONE_dom"/>
</dbReference>
<evidence type="ECO:0000259" key="4">
    <source>
        <dbReference type="PROSITE" id="PS51334"/>
    </source>
</evidence>
<keyword evidence="6" id="KW-1185">Reference proteome</keyword>
<dbReference type="InterPro" id="IPR038937">
    <property type="entry name" value="RopGEF"/>
</dbReference>
<dbReference type="AlphaFoldDB" id="A0A2C9W400"/>
<evidence type="ECO:0000313" key="5">
    <source>
        <dbReference type="EMBL" id="OAY53766.1"/>
    </source>
</evidence>
<evidence type="ECO:0000256" key="2">
    <source>
        <dbReference type="PROSITE-ProRule" id="PRU00663"/>
    </source>
</evidence>
<feature type="region of interest" description="Disordered" evidence="3">
    <location>
        <begin position="430"/>
        <end position="460"/>
    </location>
</feature>
<feature type="domain" description="PRONE" evidence="4">
    <location>
        <begin position="73"/>
        <end position="436"/>
    </location>
</feature>
<dbReference type="FunFam" id="1.20.58.2010:FF:000003">
    <property type="entry name" value="Rop guanine nucleotide exchange factor 14"/>
    <property type="match status" value="1"/>
</dbReference>
<dbReference type="PROSITE" id="PS51334">
    <property type="entry name" value="PRONE"/>
    <property type="match status" value="1"/>
</dbReference>
<evidence type="ECO:0000256" key="1">
    <source>
        <dbReference type="ARBA" id="ARBA00022658"/>
    </source>
</evidence>
<dbReference type="Gramene" id="Manes.03G022300.1.v8.1">
    <property type="protein sequence ID" value="Manes.03G022300.1.v8.1.CDS"/>
    <property type="gene ID" value="Manes.03G022300.v8.1"/>
</dbReference>
<dbReference type="STRING" id="3983.A0A2C9W400"/>
<dbReference type="PANTHER" id="PTHR33101">
    <property type="entry name" value="ROP GUANINE NUCLEOTIDE EXCHANGE FACTOR 1"/>
    <property type="match status" value="1"/>
</dbReference>
<gene>
    <name evidence="5" type="ORF">MANES_03G022300v8</name>
</gene>
<organism evidence="5 6">
    <name type="scientific">Manihot esculenta</name>
    <name type="common">Cassava</name>
    <name type="synonym">Jatropha manihot</name>
    <dbReference type="NCBI Taxonomy" id="3983"/>
    <lineage>
        <taxon>Eukaryota</taxon>
        <taxon>Viridiplantae</taxon>
        <taxon>Streptophyta</taxon>
        <taxon>Embryophyta</taxon>
        <taxon>Tracheophyta</taxon>
        <taxon>Spermatophyta</taxon>
        <taxon>Magnoliopsida</taxon>
        <taxon>eudicotyledons</taxon>
        <taxon>Gunneridae</taxon>
        <taxon>Pentapetalae</taxon>
        <taxon>rosids</taxon>
        <taxon>fabids</taxon>
        <taxon>Malpighiales</taxon>
        <taxon>Euphorbiaceae</taxon>
        <taxon>Crotonoideae</taxon>
        <taxon>Manihoteae</taxon>
        <taxon>Manihot</taxon>
    </lineage>
</organism>
<evidence type="ECO:0000313" key="6">
    <source>
        <dbReference type="Proteomes" id="UP000091857"/>
    </source>
</evidence>
<dbReference type="GO" id="GO:0005085">
    <property type="term" value="F:guanyl-nucleotide exchange factor activity"/>
    <property type="evidence" value="ECO:0000318"/>
    <property type="project" value="GO_Central"/>
</dbReference>
<protein>
    <recommendedName>
        <fullName evidence="4">PRONE domain-containing protein</fullName>
    </recommendedName>
</protein>
<dbReference type="PANTHER" id="PTHR33101:SF65">
    <property type="entry name" value="ROP GUANINE NUCLEOTIDE EXCHANGE FACTOR 10"/>
    <property type="match status" value="1"/>
</dbReference>